<proteinExistence type="predicted"/>
<geneLocation type="plasmid" evidence="2 3">
    <name>unnamed1</name>
</geneLocation>
<dbReference type="RefSeq" id="WP_137195676.1">
    <property type="nucleotide sequence ID" value="NZ_CP039965.1"/>
</dbReference>
<dbReference type="AlphaFoldDB" id="A0A4P8ELE5"/>
<accession>A0A4P8ELE5</accession>
<keyword evidence="3" id="KW-1185">Reference proteome</keyword>
<dbReference type="PANTHER" id="PTHR37477:SF1">
    <property type="entry name" value="COBALT-PRECORRIN-5A HYDROLASE"/>
    <property type="match status" value="1"/>
</dbReference>
<dbReference type="SUPFAM" id="SSF159664">
    <property type="entry name" value="CobE/GbiG C-terminal domain-like"/>
    <property type="match status" value="1"/>
</dbReference>
<dbReference type="InterPro" id="IPR002750">
    <property type="entry name" value="CobE/GbiG_C"/>
</dbReference>
<dbReference type="PANTHER" id="PTHR37477">
    <property type="entry name" value="COBALT-PRECORRIN-5A HYDROLASE"/>
    <property type="match status" value="1"/>
</dbReference>
<dbReference type="InterPro" id="IPR052553">
    <property type="entry name" value="CbiG_hydrolase"/>
</dbReference>
<gene>
    <name evidence="2" type="ORF">EOK75_19645</name>
</gene>
<dbReference type="GO" id="GO:0009236">
    <property type="term" value="P:cobalamin biosynthetic process"/>
    <property type="evidence" value="ECO:0007669"/>
    <property type="project" value="InterPro"/>
</dbReference>
<dbReference type="Proteomes" id="UP000298631">
    <property type="component" value="Plasmid unnamed1"/>
</dbReference>
<dbReference type="OrthoDB" id="7475241at2"/>
<protein>
    <submittedName>
        <fullName evidence="2">Cobalamin biosynthesis protein</fullName>
    </submittedName>
</protein>
<evidence type="ECO:0000313" key="3">
    <source>
        <dbReference type="Proteomes" id="UP000298631"/>
    </source>
</evidence>
<dbReference type="Gene3D" id="3.30.420.180">
    <property type="entry name" value="CobE/GbiG C-terminal domain"/>
    <property type="match status" value="1"/>
</dbReference>
<sequence>MIIAGFGFRAGASAASLRNALVQAADGHRPDCLATAAAKAQSAAFQQLVTETGLPFRAVPAHDLAAINTPTQSAAAQTSHGTGSVAEAAALAAAGPQARLLAPRIISTDRQATCALAMTEDP</sequence>
<feature type="domain" description="CobE/GbiG C-terminal" evidence="1">
    <location>
        <begin position="2"/>
        <end position="117"/>
    </location>
</feature>
<dbReference type="InterPro" id="IPR036518">
    <property type="entry name" value="CobE/GbiG_C_sf"/>
</dbReference>
<dbReference type="KEGG" id="pseb:EOK75_19645"/>
<evidence type="ECO:0000313" key="2">
    <source>
        <dbReference type="EMBL" id="QCO57867.1"/>
    </source>
</evidence>
<dbReference type="EMBL" id="CP039965">
    <property type="protein sequence ID" value="QCO57867.1"/>
    <property type="molecule type" value="Genomic_DNA"/>
</dbReference>
<name>A0A4P8ELE5_9RHOB</name>
<evidence type="ECO:0000259" key="1">
    <source>
        <dbReference type="Pfam" id="PF01890"/>
    </source>
</evidence>
<reference evidence="2 3" key="1">
    <citation type="submission" date="2019-05" db="EMBL/GenBank/DDBJ databases">
        <title>Pseudorhodobacter turbinis sp. nov., isolated from the gut of the Korean turban shell.</title>
        <authorList>
            <person name="Jeong Y.-S."/>
            <person name="Kang W.-R."/>
            <person name="Bae J.-W."/>
        </authorList>
    </citation>
    <scope>NUCLEOTIDE SEQUENCE [LARGE SCALE GENOMIC DNA]</scope>
    <source>
        <strain evidence="2 3">S12M18</strain>
        <plasmid evidence="2 3">unnamed1</plasmid>
    </source>
</reference>
<organism evidence="2 3">
    <name type="scientific">Pseudorhodobacter turbinis</name>
    <dbReference type="NCBI Taxonomy" id="2500533"/>
    <lineage>
        <taxon>Bacteria</taxon>
        <taxon>Pseudomonadati</taxon>
        <taxon>Pseudomonadota</taxon>
        <taxon>Alphaproteobacteria</taxon>
        <taxon>Rhodobacterales</taxon>
        <taxon>Paracoccaceae</taxon>
        <taxon>Pseudorhodobacter</taxon>
    </lineage>
</organism>
<dbReference type="Pfam" id="PF01890">
    <property type="entry name" value="CbiG_C"/>
    <property type="match status" value="1"/>
</dbReference>
<keyword evidence="2" id="KW-0614">Plasmid</keyword>